<sequence length="94" mass="10720">MTCRCHESLQARLKAQSGSSQHRRQRSVRSCTGHQTLLYCGIIIYCVNNITYVNVSNDWTAVQVPTPVIPVHQPIAHDMTPNRGLLHLRPIFQR</sequence>
<dbReference type="VEuPathDB" id="FungiDB:BD410DRAFT_124984"/>
<organism evidence="1 2">
    <name type="scientific">Rickenella mellea</name>
    <dbReference type="NCBI Taxonomy" id="50990"/>
    <lineage>
        <taxon>Eukaryota</taxon>
        <taxon>Fungi</taxon>
        <taxon>Dikarya</taxon>
        <taxon>Basidiomycota</taxon>
        <taxon>Agaricomycotina</taxon>
        <taxon>Agaricomycetes</taxon>
        <taxon>Hymenochaetales</taxon>
        <taxon>Rickenellaceae</taxon>
        <taxon>Rickenella</taxon>
    </lineage>
</organism>
<reference evidence="1 2" key="1">
    <citation type="submission" date="2018-06" db="EMBL/GenBank/DDBJ databases">
        <title>A transcriptomic atlas of mushroom development highlights an independent origin of complex multicellularity.</title>
        <authorList>
            <consortium name="DOE Joint Genome Institute"/>
            <person name="Krizsan K."/>
            <person name="Almasi E."/>
            <person name="Merenyi Z."/>
            <person name="Sahu N."/>
            <person name="Viragh M."/>
            <person name="Koszo T."/>
            <person name="Mondo S."/>
            <person name="Kiss B."/>
            <person name="Balint B."/>
            <person name="Kues U."/>
            <person name="Barry K."/>
            <person name="Hegedus J.C."/>
            <person name="Henrissat B."/>
            <person name="Johnson J."/>
            <person name="Lipzen A."/>
            <person name="Ohm R."/>
            <person name="Nagy I."/>
            <person name="Pangilinan J."/>
            <person name="Yan J."/>
            <person name="Xiong Y."/>
            <person name="Grigoriev I.V."/>
            <person name="Hibbett D.S."/>
            <person name="Nagy L.G."/>
        </authorList>
    </citation>
    <scope>NUCLEOTIDE SEQUENCE [LARGE SCALE GENOMIC DNA]</scope>
    <source>
        <strain evidence="1 2">SZMC22713</strain>
    </source>
</reference>
<dbReference type="AlphaFoldDB" id="A0A4Y7PIC8"/>
<protein>
    <submittedName>
        <fullName evidence="1">Uncharacterized protein</fullName>
    </submittedName>
</protein>
<evidence type="ECO:0000313" key="2">
    <source>
        <dbReference type="Proteomes" id="UP000294933"/>
    </source>
</evidence>
<evidence type="ECO:0000313" key="1">
    <source>
        <dbReference type="EMBL" id="TDL15234.1"/>
    </source>
</evidence>
<dbReference type="Proteomes" id="UP000294933">
    <property type="component" value="Unassembled WGS sequence"/>
</dbReference>
<gene>
    <name evidence="1" type="ORF">BD410DRAFT_124984</name>
</gene>
<keyword evidence="2" id="KW-1185">Reference proteome</keyword>
<name>A0A4Y7PIC8_9AGAM</name>
<dbReference type="EMBL" id="ML170284">
    <property type="protein sequence ID" value="TDL15234.1"/>
    <property type="molecule type" value="Genomic_DNA"/>
</dbReference>
<proteinExistence type="predicted"/>
<accession>A0A4Y7PIC8</accession>